<dbReference type="Proteomes" id="UP000728032">
    <property type="component" value="Unassembled WGS sequence"/>
</dbReference>
<feature type="domain" description="Menorin-like" evidence="2">
    <location>
        <begin position="52"/>
        <end position="292"/>
    </location>
</feature>
<dbReference type="EMBL" id="OC920257">
    <property type="protein sequence ID" value="CAD7652344.1"/>
    <property type="molecule type" value="Genomic_DNA"/>
</dbReference>
<accession>A0A7R9M2V2</accession>
<sequence length="303" mass="33957">MKYSQCSATISQPCIGRTLFPSAPTHQPTNGFHSRPAIPSSNLVDYFPVNGDGLRLSWAHAANSRAKLTHALRGEELMIEADVSLAETTRYPVPIMAHPPLNVSDMTLEDWLVDVVRSNSGKGIKLDFKSTRVVEPAFRVLARHVDYIKGPLVLNADILPGPNKPTASPVDIWTFLILCKTRFPKAIISIGWTTLVDEMSIKTGYTRDMVDHMASLVKEYNLSQPLTFAVNASLLKYSICELQRLLFQVPNSTLTVWAHPHEFESNLTLHDLILIRKSFSMGSVFYDMPSDVLNQFRVEVYNN</sequence>
<proteinExistence type="inferred from homology"/>
<dbReference type="PANTHER" id="PTHR21184:SF6">
    <property type="entry name" value="CONSERVED PLASMA MEMBRANE PROTEIN"/>
    <property type="match status" value="1"/>
</dbReference>
<organism evidence="3">
    <name type="scientific">Oppiella nova</name>
    <dbReference type="NCBI Taxonomy" id="334625"/>
    <lineage>
        <taxon>Eukaryota</taxon>
        <taxon>Metazoa</taxon>
        <taxon>Ecdysozoa</taxon>
        <taxon>Arthropoda</taxon>
        <taxon>Chelicerata</taxon>
        <taxon>Arachnida</taxon>
        <taxon>Acari</taxon>
        <taxon>Acariformes</taxon>
        <taxon>Sarcoptiformes</taxon>
        <taxon>Oribatida</taxon>
        <taxon>Brachypylina</taxon>
        <taxon>Oppioidea</taxon>
        <taxon>Oppiidae</taxon>
        <taxon>Oppiella</taxon>
    </lineage>
</organism>
<dbReference type="EMBL" id="CAJPVJ010005432">
    <property type="protein sequence ID" value="CAG2169531.1"/>
    <property type="molecule type" value="Genomic_DNA"/>
</dbReference>
<dbReference type="GO" id="GO:0005615">
    <property type="term" value="C:extracellular space"/>
    <property type="evidence" value="ECO:0007669"/>
    <property type="project" value="TreeGrafter"/>
</dbReference>
<name>A0A7R9M2V2_9ACAR</name>
<dbReference type="OrthoDB" id="413402at2759"/>
<evidence type="ECO:0000256" key="1">
    <source>
        <dbReference type="ARBA" id="ARBA00044953"/>
    </source>
</evidence>
<evidence type="ECO:0000313" key="4">
    <source>
        <dbReference type="Proteomes" id="UP000728032"/>
    </source>
</evidence>
<comment type="similarity">
    <text evidence="1">Belongs to the menorin family.</text>
</comment>
<evidence type="ECO:0000313" key="3">
    <source>
        <dbReference type="EMBL" id="CAD7652344.1"/>
    </source>
</evidence>
<keyword evidence="4" id="KW-1185">Reference proteome</keyword>
<dbReference type="InterPro" id="IPR019356">
    <property type="entry name" value="Menorin_dom"/>
</dbReference>
<dbReference type="AlphaFoldDB" id="A0A7R9M2V2"/>
<evidence type="ECO:0000259" key="2">
    <source>
        <dbReference type="Pfam" id="PF10223"/>
    </source>
</evidence>
<dbReference type="Pfam" id="PF10223">
    <property type="entry name" value="Menorin_N"/>
    <property type="match status" value="1"/>
</dbReference>
<reference evidence="3" key="1">
    <citation type="submission" date="2020-11" db="EMBL/GenBank/DDBJ databases">
        <authorList>
            <person name="Tran Van P."/>
        </authorList>
    </citation>
    <scope>NUCLEOTIDE SEQUENCE</scope>
</reference>
<gene>
    <name evidence="3" type="ORF">ONB1V03_LOCUS9008</name>
</gene>
<protein>
    <recommendedName>
        <fullName evidence="2">Menorin-like domain-containing protein</fullName>
    </recommendedName>
</protein>
<dbReference type="PANTHER" id="PTHR21184">
    <property type="entry name" value="MENORIN (DENDRITIC BRANCHING PROTEIN)"/>
    <property type="match status" value="1"/>
</dbReference>